<dbReference type="AlphaFoldDB" id="A0A090MHX9"/>
<name>A0A090MHX9_9HYPO</name>
<sequence>MDSFKTSSDAELIERIKKHGADDAIDIINLMRLTNKPLDEVGGLSRSAFTTGVRKIITGLSNKNDGLTRPEYEVLKFWASQLGAGELEFLTTHAHTIFDARVDCCSKHDMRFIGDTVSCIKSCGARHDKKLSDWTSEGYARILAAGHFMLMVEADMRMGLLCEEYRDHVSFDRLWTPNAQIRLSEIEEDKHFLNVCIRFYDESLQAGSQRQVAIGTPQFLVECVQKCDEQIQMLKG</sequence>
<organism evidence="1">
    <name type="scientific">Fusarium clavum</name>
    <dbReference type="NCBI Taxonomy" id="2594811"/>
    <lineage>
        <taxon>Eukaryota</taxon>
        <taxon>Fungi</taxon>
        <taxon>Dikarya</taxon>
        <taxon>Ascomycota</taxon>
        <taxon>Pezizomycotina</taxon>
        <taxon>Sordariomycetes</taxon>
        <taxon>Hypocreomycetidae</taxon>
        <taxon>Hypocreales</taxon>
        <taxon>Nectriaceae</taxon>
        <taxon>Fusarium</taxon>
        <taxon>Fusarium incarnatum-equiseti species complex</taxon>
    </lineage>
</organism>
<protein>
    <submittedName>
        <fullName evidence="1">WGS project CBMI000000000 data, contig CS3069_c001563</fullName>
    </submittedName>
</protein>
<accession>A0A090MHX9</accession>
<dbReference type="EMBL" id="HG318664">
    <property type="protein sequence ID" value="CEG05785.1"/>
    <property type="molecule type" value="Genomic_DNA"/>
</dbReference>
<proteinExistence type="predicted"/>
<reference evidence="1" key="1">
    <citation type="submission" date="2013-05" db="EMBL/GenBank/DDBJ databases">
        <title>Draft genome sequences of six wheat associated Fusarium spp. isolates.</title>
        <authorList>
            <person name="Moolhuijzen P.M."/>
            <person name="Manners J.M."/>
            <person name="Wilcox S."/>
            <person name="Bellgard M.I."/>
            <person name="Gardiner D.M."/>
        </authorList>
    </citation>
    <scope>NUCLEOTIDE SEQUENCE</scope>
    <source>
        <strain evidence="1">CS3069</strain>
    </source>
</reference>
<gene>
    <name evidence="1" type="ORF">BN850_0063040</name>
</gene>
<evidence type="ECO:0000313" key="1">
    <source>
        <dbReference type="EMBL" id="CEG04572.1"/>
    </source>
</evidence>
<dbReference type="EMBL" id="CBMI010001561">
    <property type="protein sequence ID" value="CEG04572.1"/>
    <property type="molecule type" value="Genomic_DNA"/>
</dbReference>